<keyword evidence="2" id="KW-0067">ATP-binding</keyword>
<keyword evidence="5" id="KW-1185">Reference proteome</keyword>
<dbReference type="InterPro" id="IPR000873">
    <property type="entry name" value="AMP-dep_synth/lig_dom"/>
</dbReference>
<dbReference type="PROSITE" id="PS00455">
    <property type="entry name" value="AMP_BINDING"/>
    <property type="match status" value="1"/>
</dbReference>
<feature type="domain" description="AMP-dependent synthetase/ligase" evidence="3">
    <location>
        <begin position="82"/>
        <end position="491"/>
    </location>
</feature>
<dbReference type="STRING" id="765440.A0A0C3CD04"/>
<dbReference type="PANTHER" id="PTHR43272">
    <property type="entry name" value="LONG-CHAIN-FATTY-ACID--COA LIGASE"/>
    <property type="match status" value="1"/>
</dbReference>
<evidence type="ECO:0000313" key="4">
    <source>
        <dbReference type="EMBL" id="KIM87577.1"/>
    </source>
</evidence>
<dbReference type="OrthoDB" id="1700726at2759"/>
<dbReference type="Proteomes" id="UP000054166">
    <property type="component" value="Unassembled WGS sequence"/>
</dbReference>
<dbReference type="InterPro" id="IPR042099">
    <property type="entry name" value="ANL_N_sf"/>
</dbReference>
<dbReference type="GO" id="GO:0016020">
    <property type="term" value="C:membrane"/>
    <property type="evidence" value="ECO:0007669"/>
    <property type="project" value="TreeGrafter"/>
</dbReference>
<proteinExistence type="predicted"/>
<dbReference type="SUPFAM" id="SSF56801">
    <property type="entry name" value="Acetyl-CoA synthetase-like"/>
    <property type="match status" value="1"/>
</dbReference>
<dbReference type="Pfam" id="PF00501">
    <property type="entry name" value="AMP-binding"/>
    <property type="match status" value="1"/>
</dbReference>
<dbReference type="HOGENOM" id="CLU_000022_45_4_1"/>
<dbReference type="GO" id="GO:0005524">
    <property type="term" value="F:ATP binding"/>
    <property type="evidence" value="ECO:0007669"/>
    <property type="project" value="UniProtKB-KW"/>
</dbReference>
<dbReference type="InterPro" id="IPR020845">
    <property type="entry name" value="AMP-binding_CS"/>
</dbReference>
<evidence type="ECO:0000256" key="1">
    <source>
        <dbReference type="ARBA" id="ARBA00022741"/>
    </source>
</evidence>
<dbReference type="GO" id="GO:0005783">
    <property type="term" value="C:endoplasmic reticulum"/>
    <property type="evidence" value="ECO:0007669"/>
    <property type="project" value="TreeGrafter"/>
</dbReference>
<reference evidence="4 5" key="1">
    <citation type="submission" date="2014-04" db="EMBL/GenBank/DDBJ databases">
        <authorList>
            <consortium name="DOE Joint Genome Institute"/>
            <person name="Kuo A."/>
            <person name="Tarkka M."/>
            <person name="Buscot F."/>
            <person name="Kohler A."/>
            <person name="Nagy L.G."/>
            <person name="Floudas D."/>
            <person name="Copeland A."/>
            <person name="Barry K.W."/>
            <person name="Cichocki N."/>
            <person name="Veneault-Fourrey C."/>
            <person name="LaButti K."/>
            <person name="Lindquist E.A."/>
            <person name="Lipzen A."/>
            <person name="Lundell T."/>
            <person name="Morin E."/>
            <person name="Murat C."/>
            <person name="Sun H."/>
            <person name="Tunlid A."/>
            <person name="Henrissat B."/>
            <person name="Grigoriev I.V."/>
            <person name="Hibbett D.S."/>
            <person name="Martin F."/>
            <person name="Nordberg H.P."/>
            <person name="Cantor M.N."/>
            <person name="Hua S.X."/>
        </authorList>
    </citation>
    <scope>NUCLEOTIDE SEQUENCE [LARGE SCALE GENOMIC DNA]</scope>
    <source>
        <strain evidence="4 5">F 1598</strain>
    </source>
</reference>
<dbReference type="PANTHER" id="PTHR43272:SF33">
    <property type="entry name" value="AMP-BINDING DOMAIN-CONTAINING PROTEIN-RELATED"/>
    <property type="match status" value="1"/>
</dbReference>
<organism evidence="4 5">
    <name type="scientific">Piloderma croceum (strain F 1598)</name>
    <dbReference type="NCBI Taxonomy" id="765440"/>
    <lineage>
        <taxon>Eukaryota</taxon>
        <taxon>Fungi</taxon>
        <taxon>Dikarya</taxon>
        <taxon>Basidiomycota</taxon>
        <taxon>Agaricomycotina</taxon>
        <taxon>Agaricomycetes</taxon>
        <taxon>Agaricomycetidae</taxon>
        <taxon>Atheliales</taxon>
        <taxon>Atheliaceae</taxon>
        <taxon>Piloderma</taxon>
    </lineage>
</organism>
<evidence type="ECO:0000259" key="3">
    <source>
        <dbReference type="Pfam" id="PF00501"/>
    </source>
</evidence>
<evidence type="ECO:0000256" key="2">
    <source>
        <dbReference type="ARBA" id="ARBA00022840"/>
    </source>
</evidence>
<keyword evidence="1" id="KW-0547">Nucleotide-binding</keyword>
<name>A0A0C3CD04_PILCF</name>
<dbReference type="GO" id="GO:0004467">
    <property type="term" value="F:long-chain fatty acid-CoA ligase activity"/>
    <property type="evidence" value="ECO:0007669"/>
    <property type="project" value="TreeGrafter"/>
</dbReference>
<gene>
    <name evidence="4" type="ORF">PILCRDRAFT_815138</name>
</gene>
<protein>
    <recommendedName>
        <fullName evidence="3">AMP-dependent synthetase/ligase domain-containing protein</fullName>
    </recommendedName>
</protein>
<dbReference type="EMBL" id="KN832979">
    <property type="protein sequence ID" value="KIM87577.1"/>
    <property type="molecule type" value="Genomic_DNA"/>
</dbReference>
<reference evidence="5" key="2">
    <citation type="submission" date="2015-01" db="EMBL/GenBank/DDBJ databases">
        <title>Evolutionary Origins and Diversification of the Mycorrhizal Mutualists.</title>
        <authorList>
            <consortium name="DOE Joint Genome Institute"/>
            <consortium name="Mycorrhizal Genomics Consortium"/>
            <person name="Kohler A."/>
            <person name="Kuo A."/>
            <person name="Nagy L.G."/>
            <person name="Floudas D."/>
            <person name="Copeland A."/>
            <person name="Barry K.W."/>
            <person name="Cichocki N."/>
            <person name="Veneault-Fourrey C."/>
            <person name="LaButti K."/>
            <person name="Lindquist E.A."/>
            <person name="Lipzen A."/>
            <person name="Lundell T."/>
            <person name="Morin E."/>
            <person name="Murat C."/>
            <person name="Riley R."/>
            <person name="Ohm R."/>
            <person name="Sun H."/>
            <person name="Tunlid A."/>
            <person name="Henrissat B."/>
            <person name="Grigoriev I.V."/>
            <person name="Hibbett D.S."/>
            <person name="Martin F."/>
        </authorList>
    </citation>
    <scope>NUCLEOTIDE SEQUENCE [LARGE SCALE GENOMIC DNA]</scope>
    <source>
        <strain evidence="5">F 1598</strain>
    </source>
</reference>
<dbReference type="Gene3D" id="3.40.50.12780">
    <property type="entry name" value="N-terminal domain of ligase-like"/>
    <property type="match status" value="1"/>
</dbReference>
<sequence>MPVKIVDWPIIDYNNQSVAVPGTKKPGQTAHYRNGVFGYIDDKTPNCVRTLTEVWDNGFEVSRNKRFLGHRPIISTQPLKYGPYVWETYAEVDLRRRNIGSALCHMFGKGELGGGDLETVGIWSQNRPEWQIIDIALQSYRKVGVSLYETLGKDSAEYIINHAHITVIFVTKGHIPTLLKNARKTPLKLIVCIDDLSEEAKKIFTSWGEAQGVRMLELRDIEQIGKVNLIEPFPATIEQIASICYTSGTTSNPKGVILKHGHLALSLQSCLYGTSVPPDTVLFSYLPLAHIYERLAELLCISFGGAIGYFTGDPLRLLDDVQTLKPQYFPSVPRVLNKIYQGAMLAGNVPGFRGAIFRKAVATKLEALHTIGTNIHPFWDRLVFRKVRAVLGGNLIQVTCGSAPISPEVMDFLKISLCCEITEGYGMTETCATCCRCIPDDPSSSGTVGPPQPINEVKLLDVPAMAYSAEDQPNPRGELCIRGWNCFSSYYKDEKNTIETVDEDGWLHTGDVAEIDQCGRVKLIDRVKNIMKLAQGEYVALEKIENLYSSSPMVAQIYVHGDSLQSYLLAVLIPEPLQLSNLATHVLGKKVDETDKAAMEAASKDPKVNAAVLTLLTKEAKRNALKGFETIKRIHISLDSFTVENGTMTPTLKIRRKDAYAKYKADLDALYALGEPSGTQAFKL</sequence>
<dbReference type="InParanoid" id="A0A0C3CD04"/>
<accession>A0A0C3CD04</accession>
<evidence type="ECO:0000313" key="5">
    <source>
        <dbReference type="Proteomes" id="UP000054166"/>
    </source>
</evidence>
<dbReference type="AlphaFoldDB" id="A0A0C3CD04"/>